<organism evidence="3 4">
    <name type="scientific">Wiseana iridescent virus</name>
    <name type="common">WIV</name>
    <name type="synonym">Insect iridescent virus type 9</name>
    <dbReference type="NCBI Taxonomy" id="68347"/>
    <lineage>
        <taxon>Viruses</taxon>
        <taxon>Varidnaviria</taxon>
        <taxon>Bamfordvirae</taxon>
        <taxon>Nucleocytoviricota</taxon>
        <taxon>Megaviricetes</taxon>
        <taxon>Pimascovirales</taxon>
        <taxon>Pimascovirales incertae sedis</taxon>
        <taxon>Iridoviridae</taxon>
        <taxon>Betairidovirinae</taxon>
        <taxon>Chloriridovirus</taxon>
        <taxon>Chloriridovirus wiseana1</taxon>
        <taxon>Invertebrate iridescent virus 9</taxon>
    </lineage>
</organism>
<evidence type="ECO:0000259" key="1">
    <source>
        <dbReference type="Pfam" id="PF10544"/>
    </source>
</evidence>
<dbReference type="Pfam" id="PF10544">
    <property type="entry name" value="T5orf172"/>
    <property type="match status" value="1"/>
</dbReference>
<dbReference type="Pfam" id="PF10553">
    <property type="entry name" value="MSV199"/>
    <property type="match status" value="1"/>
</dbReference>
<dbReference type="Proteomes" id="UP000112896">
    <property type="component" value="Segment"/>
</dbReference>
<feature type="domain" description="Bacteriophage T5 Orf172 DNA-binding" evidence="1">
    <location>
        <begin position="201"/>
        <end position="290"/>
    </location>
</feature>
<dbReference type="GeneID" id="10963786"/>
<accession>G0T590</accession>
<dbReference type="EMBL" id="GQ918152">
    <property type="protein sequence ID" value="ADO00407.1"/>
    <property type="molecule type" value="Genomic_DNA"/>
</dbReference>
<evidence type="ECO:0000313" key="4">
    <source>
        <dbReference type="Proteomes" id="UP000112896"/>
    </source>
</evidence>
<dbReference type="RefSeq" id="YP_004732847.1">
    <property type="nucleotide sequence ID" value="NC_015780.1"/>
</dbReference>
<protein>
    <recommendedName>
        <fullName evidence="5">MSV199 domain-containing protein</fullName>
    </recommendedName>
</protein>
<sequence length="414" mass="49031">MENYYSDERVLLALNKSNELMDILTFVKEVNFEIKDNLGFDVLWDSITGKRCPHVGASLLEWMGYEGSFKKQKENFMDLLNRNDIEYQEIGCESPLIEEFTEIREEIDKMRPVDKPRKRWLIMEPDNFKEAIMILTTKKSKEIRKYYLLLEKLVQLYGAYTHKFKDNQLQAKEDQIKDNQDHILLLKDLLIDDQKREKTQVIYIATSQNYARQNRFKIGGVESITKLASRFSVYNSRSASGDEWYYSDTFLVADYHQIENRLKDLLGRFRDKKSKEIYILHYTNIRYIIDYLCNHYNDEVDEVNLKLTEFISNLNSYHLRPVVPPPNQMTYACVTTLKEDGTTTNTTLQAKTQEDFVDQLKEYISNLDNSTTQVSKKKIFDDLEIKKDRKDKFPILRALLAQLRPEIKLILKQH</sequence>
<dbReference type="InterPro" id="IPR018879">
    <property type="entry name" value="MSV199_dom"/>
</dbReference>
<evidence type="ECO:0008006" key="5">
    <source>
        <dbReference type="Google" id="ProtNLM"/>
    </source>
</evidence>
<organismHost>
    <name type="scientific">Wiseana cervinata</name>
    <dbReference type="NCBI Taxonomy" id="107013"/>
</organismHost>
<name>G0T590_IRV9</name>
<reference evidence="3 4" key="1">
    <citation type="journal article" date="2011" name="J. Virol.">
        <title>Genomic and proteomic analysis of invertebrate iridovirus type 9.</title>
        <authorList>
            <person name="Wong C.K."/>
            <person name="Young V.L."/>
            <person name="Kleffmann T."/>
            <person name="Ward V.K."/>
        </authorList>
    </citation>
    <scope>NUCLEOTIDE SEQUENCE [LARGE SCALE GENOMIC DNA]</scope>
</reference>
<proteinExistence type="predicted"/>
<evidence type="ECO:0000259" key="2">
    <source>
        <dbReference type="Pfam" id="PF10553"/>
    </source>
</evidence>
<dbReference type="InterPro" id="IPR018306">
    <property type="entry name" value="Phage_T5_Orf172_DNA-bd"/>
</dbReference>
<dbReference type="KEGG" id="vg:10963786"/>
<keyword evidence="4" id="KW-1185">Reference proteome</keyword>
<feature type="domain" description="MSV199" evidence="2">
    <location>
        <begin position="21"/>
        <end position="154"/>
    </location>
</feature>
<evidence type="ECO:0000313" key="3">
    <source>
        <dbReference type="EMBL" id="ADO00407.1"/>
    </source>
</evidence>